<evidence type="ECO:0000313" key="1">
    <source>
        <dbReference type="EMBL" id="DAG01430.1"/>
    </source>
</evidence>
<dbReference type="EMBL" id="BK016192">
    <property type="protein sequence ID" value="DAG01430.1"/>
    <property type="molecule type" value="Genomic_DNA"/>
</dbReference>
<accession>A0A8S5V410</accession>
<protein>
    <submittedName>
        <fullName evidence="1">Uncharacterized protein</fullName>
    </submittedName>
</protein>
<proteinExistence type="predicted"/>
<organism evidence="1">
    <name type="scientific">Siphoviridae sp. cteDy1</name>
    <dbReference type="NCBI Taxonomy" id="2825587"/>
    <lineage>
        <taxon>Viruses</taxon>
        <taxon>Duplodnaviria</taxon>
        <taxon>Heunggongvirae</taxon>
        <taxon>Uroviricota</taxon>
        <taxon>Caudoviricetes</taxon>
    </lineage>
</organism>
<name>A0A8S5V410_9CAUD</name>
<reference evidence="1" key="1">
    <citation type="journal article" date="2021" name="Proc. Natl. Acad. Sci. U.S.A.">
        <title>A Catalog of Tens of Thousands of Viruses from Human Metagenomes Reveals Hidden Associations with Chronic Diseases.</title>
        <authorList>
            <person name="Tisza M.J."/>
            <person name="Buck C.B."/>
        </authorList>
    </citation>
    <scope>NUCLEOTIDE SEQUENCE</scope>
    <source>
        <strain evidence="1">CteDy1</strain>
    </source>
</reference>
<sequence length="30" mass="3711">MISLKFYIRVVYSLQIYDFNLQKLNKVFLL</sequence>